<dbReference type="PROSITE" id="PS00108">
    <property type="entry name" value="PROTEIN_KINASE_ST"/>
    <property type="match status" value="1"/>
</dbReference>
<evidence type="ECO:0000256" key="6">
    <source>
        <dbReference type="PROSITE-ProRule" id="PRU10141"/>
    </source>
</evidence>
<reference evidence="9" key="1">
    <citation type="submission" date="2015-10" db="EMBL/GenBank/DDBJ databases">
        <authorList>
            <person name="Regsiter A."/>
            <person name="william w."/>
        </authorList>
    </citation>
    <scope>NUCLEOTIDE SEQUENCE</scope>
    <source>
        <strain evidence="9">Montdore</strain>
    </source>
</reference>
<dbReference type="InterPro" id="IPR008271">
    <property type="entry name" value="Ser/Thr_kinase_AS"/>
</dbReference>
<dbReference type="Pfam" id="PF00069">
    <property type="entry name" value="Pkinase"/>
    <property type="match status" value="1"/>
</dbReference>
<keyword evidence="4" id="KW-0418">Kinase</keyword>
<dbReference type="Gene3D" id="1.10.510.10">
    <property type="entry name" value="Transferase(Phosphotransferase) domain 1"/>
    <property type="match status" value="1"/>
</dbReference>
<feature type="region of interest" description="Disordered" evidence="7">
    <location>
        <begin position="188"/>
        <end position="450"/>
    </location>
</feature>
<feature type="binding site" evidence="6">
    <location>
        <position position="513"/>
    </location>
    <ligand>
        <name>ATP</name>
        <dbReference type="ChEBI" id="CHEBI:30616"/>
    </ligand>
</feature>
<evidence type="ECO:0000256" key="7">
    <source>
        <dbReference type="SAM" id="MobiDB-lite"/>
    </source>
</evidence>
<dbReference type="CDD" id="cd14131">
    <property type="entry name" value="PKc_Mps1"/>
    <property type="match status" value="1"/>
</dbReference>
<evidence type="ECO:0000256" key="3">
    <source>
        <dbReference type="ARBA" id="ARBA00022741"/>
    </source>
</evidence>
<feature type="domain" description="Protein kinase" evidence="8">
    <location>
        <begin position="484"/>
        <end position="771"/>
    </location>
</feature>
<dbReference type="SMART" id="SM00220">
    <property type="entry name" value="S_TKc"/>
    <property type="match status" value="1"/>
</dbReference>
<dbReference type="Proteomes" id="UP001412239">
    <property type="component" value="Unassembled WGS sequence"/>
</dbReference>
<dbReference type="GO" id="GO:0005524">
    <property type="term" value="F:ATP binding"/>
    <property type="evidence" value="ECO:0007669"/>
    <property type="project" value="UniProtKB-UniRule"/>
</dbReference>
<dbReference type="InterPro" id="IPR017441">
    <property type="entry name" value="Protein_kinase_ATP_BS"/>
</dbReference>
<dbReference type="GO" id="GO:0034501">
    <property type="term" value="P:protein localization to kinetochore"/>
    <property type="evidence" value="ECO:0007669"/>
    <property type="project" value="TreeGrafter"/>
</dbReference>
<dbReference type="GO" id="GO:0000776">
    <property type="term" value="C:kinetochore"/>
    <property type="evidence" value="ECO:0007669"/>
    <property type="project" value="TreeGrafter"/>
</dbReference>
<dbReference type="GO" id="GO:0004674">
    <property type="term" value="F:protein serine/threonine kinase activity"/>
    <property type="evidence" value="ECO:0007669"/>
    <property type="project" value="UniProtKB-KW"/>
</dbReference>
<feature type="compositionally biased region" description="Polar residues" evidence="7">
    <location>
        <begin position="268"/>
        <end position="281"/>
    </location>
</feature>
<keyword evidence="3 6" id="KW-0547">Nucleotide-binding</keyword>
<dbReference type="Gene3D" id="3.30.200.20">
    <property type="entry name" value="Phosphorylase Kinase, domain 1"/>
    <property type="match status" value="1"/>
</dbReference>
<dbReference type="GO" id="GO:0004712">
    <property type="term" value="F:protein serine/threonine/tyrosine kinase activity"/>
    <property type="evidence" value="ECO:0007669"/>
    <property type="project" value="TreeGrafter"/>
</dbReference>
<name>A0A292PQ59_9PEZI</name>
<feature type="region of interest" description="Disordered" evidence="7">
    <location>
        <begin position="1"/>
        <end position="108"/>
    </location>
</feature>
<sequence>MSFSAPSVSAPSPLSALNRPTRQRRQSPALQSSLRNSPLLSHRMNPSDNIDDSDDEGGKAPQLSALARMLLDDFPESNGAASVRETLASAPPLPEPVASNGGHSPRDRMDWSHSPAADEYKTGQLGPSRMSPDFSTARELVTPAPGRYSRKFFNGTYSAISSSGSSSNSGEPKQDAENRVYGTTYGSVVRPSAAGSTTTNTQASTSASAIRWKRAGRGLLGGLAGPPRRGPRRDSERGDEEYHDGYIDEGAEGRSSPSSTEKEELGSDANSGSRGYSTNTSEDVDMEPPMLMSRRSRRSSPVSSAEQAKISVYRGSNTPEEPGTGGRSSPAESQKRSGSSSSSNSMSRAAAIAAAAAAAAAALPQGAALNDKENMLPPPTFRRPTISNSYKRLGSSEEKPAPAPASPVKYQMKSFVPSPAKVSPSQKNNVLSTRSSNTPLRPAPPPPKMSMLEAVTASAGASATASQQSSRRQRSVIHVNGKPYRRLDAIGKGGSSKVYKVMAENFKMLAIKKVTFSSQDGEAAIRGYKGEIDLLRKLSGLDRVIRLYDWEINDEKQCLTMLMECGETDLAKVLTLRHGHEDSRMDVSFIRHYWREMLLCVQAVHDLNIIHSDLKPANFLLVQGRLKLIDFGIANAIQDDTVNIHRESQVGTLNYMSPEAIVDINATSGKAMASVGAPRLMKLGAPSDVWSLGCILYQMTYGHGPFSHLSLMYQKINAIPDPNYPIDYPDTGIGGVPVPRSLINTISACLARDKDERPTIHQLLSDNDSFLNPDHAKEGLVDVSMDMLRLLLENAVDHVTEKGVPTREITAAWAKDVYGKLERRMAENRRR</sequence>
<feature type="region of interest" description="Disordered" evidence="7">
    <location>
        <begin position="160"/>
        <end position="179"/>
    </location>
</feature>
<dbReference type="GO" id="GO:0007094">
    <property type="term" value="P:mitotic spindle assembly checkpoint signaling"/>
    <property type="evidence" value="ECO:0007669"/>
    <property type="project" value="TreeGrafter"/>
</dbReference>
<keyword evidence="10" id="KW-1185">Reference proteome</keyword>
<dbReference type="InterPro" id="IPR027084">
    <property type="entry name" value="Mps1_cat"/>
</dbReference>
<dbReference type="AlphaFoldDB" id="A0A292PQ59"/>
<dbReference type="SUPFAM" id="SSF56112">
    <property type="entry name" value="Protein kinase-like (PK-like)"/>
    <property type="match status" value="1"/>
</dbReference>
<gene>
    <name evidence="9" type="ORF">GSTUAT00007258001</name>
</gene>
<dbReference type="FunFam" id="1.10.510.10:FF:000224">
    <property type="entry name" value="serine/threonine-protein kinase mph1 isoform X1"/>
    <property type="match status" value="1"/>
</dbReference>
<dbReference type="PROSITE" id="PS50011">
    <property type="entry name" value="PROTEIN_KINASE_DOM"/>
    <property type="match status" value="1"/>
</dbReference>
<feature type="compositionally biased region" description="Polar residues" evidence="7">
    <location>
        <begin position="26"/>
        <end position="48"/>
    </location>
</feature>
<keyword evidence="5 6" id="KW-0067">ATP-binding</keyword>
<keyword evidence="1" id="KW-0723">Serine/threonine-protein kinase</keyword>
<evidence type="ECO:0000313" key="10">
    <source>
        <dbReference type="Proteomes" id="UP001412239"/>
    </source>
</evidence>
<feature type="compositionally biased region" description="Low complexity" evidence="7">
    <location>
        <begin position="160"/>
        <end position="169"/>
    </location>
</feature>
<evidence type="ECO:0000256" key="1">
    <source>
        <dbReference type="ARBA" id="ARBA00022527"/>
    </source>
</evidence>
<evidence type="ECO:0000256" key="5">
    <source>
        <dbReference type="ARBA" id="ARBA00022840"/>
    </source>
</evidence>
<protein>
    <recommendedName>
        <fullName evidence="8">Protein kinase domain-containing protein</fullName>
    </recommendedName>
</protein>
<dbReference type="GO" id="GO:0005634">
    <property type="term" value="C:nucleus"/>
    <property type="evidence" value="ECO:0007669"/>
    <property type="project" value="TreeGrafter"/>
</dbReference>
<feature type="compositionally biased region" description="Acidic residues" evidence="7">
    <location>
        <begin position="237"/>
        <end position="250"/>
    </location>
</feature>
<evidence type="ECO:0000256" key="2">
    <source>
        <dbReference type="ARBA" id="ARBA00022679"/>
    </source>
</evidence>
<feature type="compositionally biased region" description="Polar residues" evidence="7">
    <location>
        <begin position="423"/>
        <end position="439"/>
    </location>
</feature>
<dbReference type="GO" id="GO:0033316">
    <property type="term" value="P:meiotic spindle assembly checkpoint signaling"/>
    <property type="evidence" value="ECO:0007669"/>
    <property type="project" value="TreeGrafter"/>
</dbReference>
<evidence type="ECO:0000256" key="4">
    <source>
        <dbReference type="ARBA" id="ARBA00022777"/>
    </source>
</evidence>
<dbReference type="FunFam" id="3.30.200.20:FF:000131">
    <property type="entry name" value="Dual specificity protein kinase TTK"/>
    <property type="match status" value="1"/>
</dbReference>
<dbReference type="GO" id="GO:0098813">
    <property type="term" value="P:nuclear chromosome segregation"/>
    <property type="evidence" value="ECO:0007669"/>
    <property type="project" value="UniProtKB-ARBA"/>
</dbReference>
<keyword evidence="2" id="KW-0808">Transferase</keyword>
<dbReference type="EMBL" id="LN891121">
    <property type="protein sequence ID" value="CUS08613.1"/>
    <property type="molecule type" value="Genomic_DNA"/>
</dbReference>
<feature type="compositionally biased region" description="Low complexity" evidence="7">
    <location>
        <begin position="1"/>
        <end position="16"/>
    </location>
</feature>
<dbReference type="InterPro" id="IPR000719">
    <property type="entry name" value="Prot_kinase_dom"/>
</dbReference>
<organism evidence="9 10">
    <name type="scientific">Tuber aestivum</name>
    <name type="common">summer truffle</name>
    <dbReference type="NCBI Taxonomy" id="59557"/>
    <lineage>
        <taxon>Eukaryota</taxon>
        <taxon>Fungi</taxon>
        <taxon>Dikarya</taxon>
        <taxon>Ascomycota</taxon>
        <taxon>Pezizomycotina</taxon>
        <taxon>Pezizomycetes</taxon>
        <taxon>Pezizales</taxon>
        <taxon>Tuberaceae</taxon>
        <taxon>Tuber</taxon>
    </lineage>
</organism>
<dbReference type="PANTHER" id="PTHR22974">
    <property type="entry name" value="MIXED LINEAGE PROTEIN KINASE"/>
    <property type="match status" value="1"/>
</dbReference>
<dbReference type="PROSITE" id="PS00107">
    <property type="entry name" value="PROTEIN_KINASE_ATP"/>
    <property type="match status" value="1"/>
</dbReference>
<evidence type="ECO:0000259" key="8">
    <source>
        <dbReference type="PROSITE" id="PS50011"/>
    </source>
</evidence>
<proteinExistence type="predicted"/>
<evidence type="ECO:0000313" key="9">
    <source>
        <dbReference type="EMBL" id="CUS08613.1"/>
    </source>
</evidence>
<dbReference type="PANTHER" id="PTHR22974:SF21">
    <property type="entry name" value="DUAL SPECIFICITY PROTEIN KINASE TTK"/>
    <property type="match status" value="1"/>
</dbReference>
<feature type="compositionally biased region" description="Low complexity" evidence="7">
    <location>
        <begin position="339"/>
        <end position="368"/>
    </location>
</feature>
<dbReference type="InterPro" id="IPR011009">
    <property type="entry name" value="Kinase-like_dom_sf"/>
</dbReference>
<feature type="compositionally biased region" description="Low complexity" evidence="7">
    <location>
        <begin position="192"/>
        <end position="209"/>
    </location>
</feature>
<accession>A0A292PQ59</accession>